<protein>
    <submittedName>
        <fullName evidence="2">Uncharacterized protein</fullName>
    </submittedName>
</protein>
<evidence type="ECO:0000256" key="1">
    <source>
        <dbReference type="SAM" id="Phobius"/>
    </source>
</evidence>
<dbReference type="AlphaFoldDB" id="A0A1X0NDV2"/>
<feature type="transmembrane region" description="Helical" evidence="1">
    <location>
        <begin position="38"/>
        <end position="59"/>
    </location>
</feature>
<gene>
    <name evidence="2" type="ORF">TM35_001691010</name>
</gene>
<organism evidence="2 3">
    <name type="scientific">Trypanosoma theileri</name>
    <dbReference type="NCBI Taxonomy" id="67003"/>
    <lineage>
        <taxon>Eukaryota</taxon>
        <taxon>Discoba</taxon>
        <taxon>Euglenozoa</taxon>
        <taxon>Kinetoplastea</taxon>
        <taxon>Metakinetoplastina</taxon>
        <taxon>Trypanosomatida</taxon>
        <taxon>Trypanosomatidae</taxon>
        <taxon>Trypanosoma</taxon>
    </lineage>
</organism>
<dbReference type="Proteomes" id="UP000192257">
    <property type="component" value="Unassembled WGS sequence"/>
</dbReference>
<feature type="transmembrane region" description="Helical" evidence="1">
    <location>
        <begin position="79"/>
        <end position="100"/>
    </location>
</feature>
<dbReference type="VEuPathDB" id="TriTrypDB:TM35_001691010"/>
<accession>A0A1X0NDV2</accession>
<evidence type="ECO:0000313" key="3">
    <source>
        <dbReference type="Proteomes" id="UP000192257"/>
    </source>
</evidence>
<dbReference type="EMBL" id="NBCO01000169">
    <property type="protein sequence ID" value="ORC80329.1"/>
    <property type="molecule type" value="Genomic_DNA"/>
</dbReference>
<sequence>HSLCETGLITLLLSFFALWCPHTLLLGGNGQAYCSSDCVVMVAPLCDLASSWGSFFFYLETQISGEISFKHERQDPFFVLLNNSLGIMTAVFIVFLFVFFSC</sequence>
<keyword evidence="1" id="KW-0472">Membrane</keyword>
<keyword evidence="1" id="KW-1133">Transmembrane helix</keyword>
<feature type="non-terminal residue" evidence="2">
    <location>
        <position position="1"/>
    </location>
</feature>
<dbReference type="RefSeq" id="XP_028876754.1">
    <property type="nucleotide sequence ID" value="XM_029031953.1"/>
</dbReference>
<keyword evidence="1" id="KW-0812">Transmembrane</keyword>
<reference evidence="2 3" key="1">
    <citation type="submission" date="2017-03" db="EMBL/GenBank/DDBJ databases">
        <title>An alternative strategy for trypanosome survival in the mammalian bloodstream revealed through genome and transcriptome analysis of the ubiquitous bovine parasite Trypanosoma (Megatrypanum) theileri.</title>
        <authorList>
            <person name="Kelly S."/>
            <person name="Ivens A."/>
            <person name="Mott A."/>
            <person name="O'Neill E."/>
            <person name="Emms D."/>
            <person name="Macleod O."/>
            <person name="Voorheis P."/>
            <person name="Matthews J."/>
            <person name="Matthews K."/>
            <person name="Carrington M."/>
        </authorList>
    </citation>
    <scope>NUCLEOTIDE SEQUENCE [LARGE SCALE GENOMIC DNA]</scope>
    <source>
        <strain evidence="2">Edinburgh</strain>
    </source>
</reference>
<feature type="transmembrane region" description="Helical" evidence="1">
    <location>
        <begin position="6"/>
        <end position="26"/>
    </location>
</feature>
<evidence type="ECO:0000313" key="2">
    <source>
        <dbReference type="EMBL" id="ORC80329.1"/>
    </source>
</evidence>
<proteinExistence type="predicted"/>
<keyword evidence="3" id="KW-1185">Reference proteome</keyword>
<dbReference type="GeneID" id="39991733"/>
<comment type="caution">
    <text evidence="2">The sequence shown here is derived from an EMBL/GenBank/DDBJ whole genome shotgun (WGS) entry which is preliminary data.</text>
</comment>
<name>A0A1X0NDV2_9TRYP</name>